<feature type="region of interest" description="Disordered" evidence="3">
    <location>
        <begin position="1"/>
        <end position="28"/>
    </location>
</feature>
<evidence type="ECO:0000313" key="5">
    <source>
        <dbReference type="EMBL" id="KAF2178995.1"/>
    </source>
</evidence>
<evidence type="ECO:0000259" key="4">
    <source>
        <dbReference type="Pfam" id="PF09631"/>
    </source>
</evidence>
<reference evidence="5" key="1">
    <citation type="journal article" date="2020" name="Stud. Mycol.">
        <title>101 Dothideomycetes genomes: a test case for predicting lifestyles and emergence of pathogens.</title>
        <authorList>
            <person name="Haridas S."/>
            <person name="Albert R."/>
            <person name="Binder M."/>
            <person name="Bloem J."/>
            <person name="Labutti K."/>
            <person name="Salamov A."/>
            <person name="Andreopoulos B."/>
            <person name="Baker S."/>
            <person name="Barry K."/>
            <person name="Bills G."/>
            <person name="Bluhm B."/>
            <person name="Cannon C."/>
            <person name="Castanera R."/>
            <person name="Culley D."/>
            <person name="Daum C."/>
            <person name="Ezra D."/>
            <person name="Gonzalez J."/>
            <person name="Henrissat B."/>
            <person name="Kuo A."/>
            <person name="Liang C."/>
            <person name="Lipzen A."/>
            <person name="Lutzoni F."/>
            <person name="Magnuson J."/>
            <person name="Mondo S."/>
            <person name="Nolan M."/>
            <person name="Ohm R."/>
            <person name="Pangilinan J."/>
            <person name="Park H.-J."/>
            <person name="Ramirez L."/>
            <person name="Alfaro M."/>
            <person name="Sun H."/>
            <person name="Tritt A."/>
            <person name="Yoshinaga Y."/>
            <person name="Zwiers L.-H."/>
            <person name="Turgeon B."/>
            <person name="Goodwin S."/>
            <person name="Spatafora J."/>
            <person name="Crous P."/>
            <person name="Grigoriev I."/>
        </authorList>
    </citation>
    <scope>NUCLEOTIDE SEQUENCE</scope>
    <source>
        <strain evidence="5">CBS 207.26</strain>
    </source>
</reference>
<dbReference type="Pfam" id="PF09631">
    <property type="entry name" value="Sen15"/>
    <property type="match status" value="1"/>
</dbReference>
<dbReference type="InterPro" id="IPR011856">
    <property type="entry name" value="tRNA_endonuc-like_dom_sf"/>
</dbReference>
<dbReference type="InterPro" id="IPR036167">
    <property type="entry name" value="tRNA_intron_Endo_cat-like_sf"/>
</dbReference>
<dbReference type="GO" id="GO:0003676">
    <property type="term" value="F:nucleic acid binding"/>
    <property type="evidence" value="ECO:0007669"/>
    <property type="project" value="InterPro"/>
</dbReference>
<dbReference type="OrthoDB" id="10002170at2759"/>
<dbReference type="GO" id="GO:0000379">
    <property type="term" value="P:tRNA-type intron splice site recognition and cleavage"/>
    <property type="evidence" value="ECO:0007669"/>
    <property type="project" value="InterPro"/>
</dbReference>
<comment type="similarity">
    <text evidence="1">Belongs to the SEN15 family.</text>
</comment>
<evidence type="ECO:0000256" key="2">
    <source>
        <dbReference type="ARBA" id="ARBA00022694"/>
    </source>
</evidence>
<gene>
    <name evidence="5" type="ORF">K469DRAFT_717499</name>
</gene>
<organism evidence="5 6">
    <name type="scientific">Zopfia rhizophila CBS 207.26</name>
    <dbReference type="NCBI Taxonomy" id="1314779"/>
    <lineage>
        <taxon>Eukaryota</taxon>
        <taxon>Fungi</taxon>
        <taxon>Dikarya</taxon>
        <taxon>Ascomycota</taxon>
        <taxon>Pezizomycotina</taxon>
        <taxon>Dothideomycetes</taxon>
        <taxon>Dothideomycetes incertae sedis</taxon>
        <taxon>Zopfiaceae</taxon>
        <taxon>Zopfia</taxon>
    </lineage>
</organism>
<dbReference type="AlphaFoldDB" id="A0A6A6DIM7"/>
<evidence type="ECO:0000256" key="1">
    <source>
        <dbReference type="ARBA" id="ARBA00006091"/>
    </source>
</evidence>
<dbReference type="EMBL" id="ML994670">
    <property type="protein sequence ID" value="KAF2178995.1"/>
    <property type="molecule type" value="Genomic_DNA"/>
</dbReference>
<dbReference type="GO" id="GO:0000214">
    <property type="term" value="C:tRNA-intron endonuclease complex"/>
    <property type="evidence" value="ECO:0007669"/>
    <property type="project" value="InterPro"/>
</dbReference>
<dbReference type="GO" id="GO:0000213">
    <property type="term" value="F:tRNA-intron lyase activity"/>
    <property type="evidence" value="ECO:0007669"/>
    <property type="project" value="TreeGrafter"/>
</dbReference>
<dbReference type="FunFam" id="3.40.1350.10:FF:000012">
    <property type="entry name" value="Probable tRNA-splicing endonuclease subunit sen-15"/>
    <property type="match status" value="1"/>
</dbReference>
<name>A0A6A6DIM7_9PEZI</name>
<dbReference type="PANTHER" id="PTHR28518:SF1">
    <property type="entry name" value="TRNA-SPLICING ENDONUCLEASE SUBUNIT SEN15"/>
    <property type="match status" value="1"/>
</dbReference>
<protein>
    <recommendedName>
        <fullName evidence="4">tRNA-splicing endonuclease subunit Sen15 domain-containing protein</fullName>
    </recommendedName>
</protein>
<feature type="compositionally biased region" description="Basic and acidic residues" evidence="3">
    <location>
        <begin position="1"/>
        <end position="12"/>
    </location>
</feature>
<dbReference type="SUPFAM" id="SSF53032">
    <property type="entry name" value="tRNA-intron endonuclease catalytic domain-like"/>
    <property type="match status" value="1"/>
</dbReference>
<keyword evidence="2" id="KW-0819">tRNA processing</keyword>
<dbReference type="InterPro" id="IPR018593">
    <property type="entry name" value="tRNA-endonuc_su_Sen15"/>
</dbReference>
<proteinExistence type="inferred from homology"/>
<keyword evidence="6" id="KW-1185">Reference proteome</keyword>
<sequence>MDIETARREHLKPAVSPSPLQSLLQDSTLPSTTHPGVLTLAFQIQHNLQYQHSWTGLRLHTHSPLTNAPFPRPLLSGLPPHRLYVHPDEQIELLKEAERKRKASKKEGGGNDVLKIEPEPEREWILPTRLSEKWTLGRLSEIFDGIGLVPPDAETARQEEDGQVNPWRTTKRIVLAAADSDSTVVYYIVHDGVVKPRQN</sequence>
<evidence type="ECO:0000313" key="6">
    <source>
        <dbReference type="Proteomes" id="UP000800200"/>
    </source>
</evidence>
<dbReference type="PANTHER" id="PTHR28518">
    <property type="entry name" value="TRNA-SPLICING ENDONUCLEASE SUBUNIT SEN15"/>
    <property type="match status" value="1"/>
</dbReference>
<feature type="domain" description="tRNA-splicing endonuclease subunit Sen15" evidence="4">
    <location>
        <begin position="43"/>
        <end position="199"/>
    </location>
</feature>
<accession>A0A6A6DIM7</accession>
<dbReference type="Gene3D" id="3.40.1350.10">
    <property type="match status" value="1"/>
</dbReference>
<feature type="compositionally biased region" description="Low complexity" evidence="3">
    <location>
        <begin position="17"/>
        <end position="28"/>
    </location>
</feature>
<dbReference type="InterPro" id="IPR042777">
    <property type="entry name" value="Sen15_fungi"/>
</dbReference>
<evidence type="ECO:0000256" key="3">
    <source>
        <dbReference type="SAM" id="MobiDB-lite"/>
    </source>
</evidence>
<dbReference type="Proteomes" id="UP000800200">
    <property type="component" value="Unassembled WGS sequence"/>
</dbReference>